<evidence type="ECO:0000313" key="2">
    <source>
        <dbReference type="EMBL" id="ARQ08079.1"/>
    </source>
</evidence>
<gene>
    <name evidence="2" type="ORF">MCCS_25230</name>
</gene>
<dbReference type="KEGG" id="mcak:MCCS_25230"/>
<feature type="domain" description="Antitoxin SocA-like Panacea" evidence="1">
    <location>
        <begin position="26"/>
        <end position="136"/>
    </location>
</feature>
<dbReference type="GeneID" id="35296586"/>
<evidence type="ECO:0000259" key="1">
    <source>
        <dbReference type="Pfam" id="PF13274"/>
    </source>
</evidence>
<dbReference type="Pfam" id="PF13274">
    <property type="entry name" value="SocA_Panacea"/>
    <property type="match status" value="1"/>
</dbReference>
<dbReference type="EMBL" id="CP021059">
    <property type="protein sequence ID" value="ARQ08079.1"/>
    <property type="molecule type" value="Genomic_DNA"/>
</dbReference>
<dbReference type="OrthoDB" id="9799173at2"/>
<dbReference type="InterPro" id="IPR025272">
    <property type="entry name" value="SocA_Panacea"/>
</dbReference>
<reference evidence="2 3" key="1">
    <citation type="journal article" date="2017" name="Int. J. Syst. Evol. Microbiol.">
        <title>Macrococcus canis sp. nov., a skin bacterium associated with infections in dogs.</title>
        <authorList>
            <person name="Gobeli Brawand S."/>
            <person name="Cotting K."/>
            <person name="Gomez-Sanz E."/>
            <person name="Collaud A."/>
            <person name="Thomann A."/>
            <person name="Brodard I."/>
            <person name="Rodriguez-Campos S."/>
            <person name="Strauss C."/>
            <person name="Perreten V."/>
        </authorList>
    </citation>
    <scope>NUCLEOTIDE SEQUENCE [LARGE SCALE GENOMIC DNA]</scope>
    <source>
        <strain evidence="2 3">KM45013</strain>
    </source>
</reference>
<dbReference type="AlphaFoldDB" id="A0A1W7AEP1"/>
<protein>
    <recommendedName>
        <fullName evidence="1">Antitoxin SocA-like Panacea domain-containing protein</fullName>
    </recommendedName>
</protein>
<proteinExistence type="predicted"/>
<sequence length="170" mass="20301">MSKNAISVANYIIEEYKEKQINNLHLQKLLYYLQANYMIENDGEFLFTDDMEKWKLGPVVPNVYHSFKEYGPSPITDAYTEVEISFDAIKGTISFVEKEDSIEDCTKEFIDKIMQYLLKYDKFELVQLTHEHPMWKEDESLIINGVKNIKYRYEDMREYFINHPEDLLVN</sequence>
<dbReference type="RefSeq" id="WP_086043595.1">
    <property type="nucleotide sequence ID" value="NZ_CBCRZA010000009.1"/>
</dbReference>
<dbReference type="Proteomes" id="UP000194154">
    <property type="component" value="Chromosome"/>
</dbReference>
<keyword evidence="3" id="KW-1185">Reference proteome</keyword>
<organism evidence="2 3">
    <name type="scientific">Macrococcoides canis</name>
    <dbReference type="NCBI Taxonomy" id="1855823"/>
    <lineage>
        <taxon>Bacteria</taxon>
        <taxon>Bacillati</taxon>
        <taxon>Bacillota</taxon>
        <taxon>Bacilli</taxon>
        <taxon>Bacillales</taxon>
        <taxon>Staphylococcaceae</taxon>
        <taxon>Macrococcoides</taxon>
    </lineage>
</organism>
<evidence type="ECO:0000313" key="3">
    <source>
        <dbReference type="Proteomes" id="UP000194154"/>
    </source>
</evidence>
<name>A0A1W7AEP1_9STAP</name>
<accession>A0A1W7AEP1</accession>